<dbReference type="SUPFAM" id="SSF46894">
    <property type="entry name" value="C-terminal effector domain of the bipartite response regulators"/>
    <property type="match status" value="1"/>
</dbReference>
<evidence type="ECO:0000256" key="1">
    <source>
        <dbReference type="ARBA" id="ARBA00022553"/>
    </source>
</evidence>
<evidence type="ECO:0000313" key="6">
    <source>
        <dbReference type="EMBL" id="QEK52444.1"/>
    </source>
</evidence>
<evidence type="ECO:0000256" key="4">
    <source>
        <dbReference type="SAM" id="SignalP"/>
    </source>
</evidence>
<dbReference type="InterPro" id="IPR000792">
    <property type="entry name" value="Tscrpt_reg_LuxR_C"/>
</dbReference>
<dbReference type="SUPFAM" id="SSF63829">
    <property type="entry name" value="Calcium-dependent phosphotriesterase"/>
    <property type="match status" value="1"/>
</dbReference>
<dbReference type="PANTHER" id="PTHR43547:SF2">
    <property type="entry name" value="HYBRID SIGNAL TRANSDUCTION HISTIDINE KINASE C"/>
    <property type="match status" value="1"/>
</dbReference>
<dbReference type="InterPro" id="IPR036388">
    <property type="entry name" value="WH-like_DNA-bd_sf"/>
</dbReference>
<accession>A0A5C0VN42</accession>
<dbReference type="EMBL" id="CP043329">
    <property type="protein sequence ID" value="QEK52444.1"/>
    <property type="molecule type" value="Genomic_DNA"/>
</dbReference>
<feature type="signal peptide" evidence="4">
    <location>
        <begin position="1"/>
        <end position="19"/>
    </location>
</feature>
<keyword evidence="7" id="KW-1185">Reference proteome</keyword>
<protein>
    <submittedName>
        <fullName evidence="6">Transcriptional regulator</fullName>
    </submittedName>
</protein>
<dbReference type="InterPro" id="IPR015943">
    <property type="entry name" value="WD40/YVTN_repeat-like_dom_sf"/>
</dbReference>
<proteinExistence type="predicted"/>
<evidence type="ECO:0000313" key="7">
    <source>
        <dbReference type="Proteomes" id="UP000323653"/>
    </source>
</evidence>
<dbReference type="Pfam" id="PF07495">
    <property type="entry name" value="Y_Y_Y"/>
    <property type="match status" value="1"/>
</dbReference>
<organism evidence="6 7">
    <name type="scientific">Pedobacter aquae</name>
    <dbReference type="NCBI Taxonomy" id="2605747"/>
    <lineage>
        <taxon>Bacteria</taxon>
        <taxon>Pseudomonadati</taxon>
        <taxon>Bacteroidota</taxon>
        <taxon>Sphingobacteriia</taxon>
        <taxon>Sphingobacteriales</taxon>
        <taxon>Sphingobacteriaceae</taxon>
        <taxon>Pedobacter</taxon>
    </lineage>
</organism>
<dbReference type="InterPro" id="IPR013783">
    <property type="entry name" value="Ig-like_fold"/>
</dbReference>
<evidence type="ECO:0000256" key="3">
    <source>
        <dbReference type="SAM" id="Phobius"/>
    </source>
</evidence>
<keyword evidence="3" id="KW-0472">Membrane</keyword>
<dbReference type="Gene3D" id="2.130.10.10">
    <property type="entry name" value="YVTN repeat-like/Quinoprotein amine dehydrogenase"/>
    <property type="match status" value="3"/>
</dbReference>
<dbReference type="InterPro" id="IPR016032">
    <property type="entry name" value="Sig_transdc_resp-reg_C-effctor"/>
</dbReference>
<dbReference type="Gene3D" id="1.10.10.10">
    <property type="entry name" value="Winged helix-like DNA-binding domain superfamily/Winged helix DNA-binding domain"/>
    <property type="match status" value="1"/>
</dbReference>
<gene>
    <name evidence="6" type="ORF">FYC62_12865</name>
</gene>
<keyword evidence="3" id="KW-1133">Transmembrane helix</keyword>
<keyword evidence="3" id="KW-0812">Transmembrane</keyword>
<dbReference type="GO" id="GO:0003677">
    <property type="term" value="F:DNA binding"/>
    <property type="evidence" value="ECO:0007669"/>
    <property type="project" value="InterPro"/>
</dbReference>
<dbReference type="SMART" id="SM00421">
    <property type="entry name" value="HTH_LUXR"/>
    <property type="match status" value="1"/>
</dbReference>
<feature type="chain" id="PRO_5023083847" evidence="4">
    <location>
        <begin position="20"/>
        <end position="966"/>
    </location>
</feature>
<dbReference type="Proteomes" id="UP000323653">
    <property type="component" value="Chromosome"/>
</dbReference>
<dbReference type="AlphaFoldDB" id="A0A5C0VN42"/>
<dbReference type="GO" id="GO:0006355">
    <property type="term" value="P:regulation of DNA-templated transcription"/>
    <property type="evidence" value="ECO:0007669"/>
    <property type="project" value="InterPro"/>
</dbReference>
<name>A0A5C0VN42_9SPHI</name>
<sequence>MKHLTLFLFIFSISTITEAQIGLPQINNYSSSFYKAGTQNWKIDQDRNGIMYFANNEGLLSYDGRYWKLYPLPHRTIVRSVKIHPDGKIYVGGQDEIGYFFPNEHGVLKFHSLRELIPMADKQFADIWNIEIINQEVYFRTRPKIFHFKDGAFRVYKAEGAFEFIGKVKDQVLAHENTKGILSVKNGVWKNVCEHPDLKSAVVTAILPYQKDTLLVTTLKNGLYLLHQNQLSKLASKDDAIFYKHRINCALEVNKDWYAFSTASAGCFIVDKKGNIVQRFTVSEGLQRNNIRSIFKDKSQNLWLGLDDGIDFLTFNTAIKYIYPDPLKQTTGYATRILDHQLYVGTSNGLYVSPLNPNVKDISYNSNKFSIIPKVQGQVWNLNVLNNQLLVAHEEGTFLVKNNSVSQLYNAPGTWIFEPTSPYYPAKEIIAGTFNGLQHIAYDQGKFINKGTIKGIDESLRFLLYDNSSNTFWASHPYRGIYRFKLSDDKTSILKTWIYGAKDGLPSPLHNYVARIKNRIVVATLQGIYEFDEARQKFSPSKFFSPILKKTFQYLNEDQDGNIWFVSYKNVGVIDFQRKEKGKNYTIVYFPGLTSKVLAGFENIYIHNKENIFIGSNTGVIHINYPKYLANIRPLNVLLTQVKISGKTDSTIFGGYFLNQDKIAQKQDKKQKPVLAYKDNSLHFEYSSTLYEQQQNIEYSYQLKGFDKEWSAWSSKSEKDYTNIPHGNYTFKVKARNNLGNESPVSTFSFTVEPAWYQSNLFYFICFLLLAVAIYLLIQRQKKIHLKEQEYLKKTHQLEIEHNEKEIVKLQNEKLEADVNFKNKELATATMHLVQRGKLLTKIKEELLPIVKVEDAENAPEEFKRILSLLNEAERNDSDWEQFAIHFDHVHSNFLTKLKEKFPALSPNDLKLCAYLKMNLSSKEMAQLMSITIRAVEVSRYRLRKKLNVSSDTNLFDYLMEAAHSE</sequence>
<keyword evidence="1" id="KW-0597">Phosphoprotein</keyword>
<dbReference type="RefSeq" id="WP_149075227.1">
    <property type="nucleotide sequence ID" value="NZ_CP043329.1"/>
</dbReference>
<dbReference type="PANTHER" id="PTHR43547">
    <property type="entry name" value="TWO-COMPONENT HISTIDINE KINASE"/>
    <property type="match status" value="1"/>
</dbReference>
<dbReference type="GO" id="GO:0000155">
    <property type="term" value="F:phosphorelay sensor kinase activity"/>
    <property type="evidence" value="ECO:0007669"/>
    <property type="project" value="TreeGrafter"/>
</dbReference>
<keyword evidence="4" id="KW-0732">Signal</keyword>
<dbReference type="KEGG" id="pej:FYC62_12865"/>
<keyword evidence="2" id="KW-0175">Coiled coil</keyword>
<evidence type="ECO:0000256" key="2">
    <source>
        <dbReference type="SAM" id="Coils"/>
    </source>
</evidence>
<dbReference type="Gene3D" id="2.60.40.10">
    <property type="entry name" value="Immunoglobulins"/>
    <property type="match status" value="1"/>
</dbReference>
<feature type="domain" description="HTH luxR-type" evidence="5">
    <location>
        <begin position="902"/>
        <end position="959"/>
    </location>
</feature>
<reference evidence="6 7" key="1">
    <citation type="submission" date="2019-08" db="EMBL/GenBank/DDBJ databases">
        <title>Pedobacter sp. nov., isolated from Han river, South Korea.</title>
        <authorList>
            <person name="Lee D.-H."/>
            <person name="Kim Y.-S."/>
            <person name="Hwang E.-M."/>
            <person name="Le Tran T.C."/>
            <person name="Cha C.-J."/>
        </authorList>
    </citation>
    <scope>NUCLEOTIDE SEQUENCE [LARGE SCALE GENOMIC DNA]</scope>
    <source>
        <strain evidence="6 7">CJ43</strain>
    </source>
</reference>
<dbReference type="InterPro" id="IPR011123">
    <property type="entry name" value="Y_Y_Y"/>
</dbReference>
<feature type="coiled-coil region" evidence="2">
    <location>
        <begin position="793"/>
        <end position="825"/>
    </location>
</feature>
<feature type="transmembrane region" description="Helical" evidence="3">
    <location>
        <begin position="761"/>
        <end position="778"/>
    </location>
</feature>
<evidence type="ECO:0000259" key="5">
    <source>
        <dbReference type="SMART" id="SM00421"/>
    </source>
</evidence>